<feature type="transmembrane region" description="Helical" evidence="6">
    <location>
        <begin position="325"/>
        <end position="342"/>
    </location>
</feature>
<feature type="transmembrane region" description="Helical" evidence="6">
    <location>
        <begin position="36"/>
        <end position="62"/>
    </location>
</feature>
<dbReference type="PANTHER" id="PTHR42770">
    <property type="entry name" value="AMINO ACID TRANSPORTER-RELATED"/>
    <property type="match status" value="1"/>
</dbReference>
<feature type="transmembrane region" description="Helical" evidence="6">
    <location>
        <begin position="348"/>
        <end position="370"/>
    </location>
</feature>
<keyword evidence="5 6" id="KW-0472">Membrane</keyword>
<dbReference type="Pfam" id="PF13520">
    <property type="entry name" value="AA_permease_2"/>
    <property type="match status" value="1"/>
</dbReference>
<feature type="transmembrane region" description="Helical" evidence="6">
    <location>
        <begin position="185"/>
        <end position="205"/>
    </location>
</feature>
<gene>
    <name evidence="7" type="ORF">METZ01_LOCUS193006</name>
</gene>
<organism evidence="7">
    <name type="scientific">marine metagenome</name>
    <dbReference type="NCBI Taxonomy" id="408172"/>
    <lineage>
        <taxon>unclassified sequences</taxon>
        <taxon>metagenomes</taxon>
        <taxon>ecological metagenomes</taxon>
    </lineage>
</organism>
<dbReference type="EMBL" id="UINC01040372">
    <property type="protein sequence ID" value="SVB40152.1"/>
    <property type="molecule type" value="Genomic_DNA"/>
</dbReference>
<name>A0A382DQ02_9ZZZZ</name>
<evidence type="ECO:0000256" key="1">
    <source>
        <dbReference type="ARBA" id="ARBA00004651"/>
    </source>
</evidence>
<feature type="transmembrane region" description="Helical" evidence="6">
    <location>
        <begin position="118"/>
        <end position="138"/>
    </location>
</feature>
<dbReference type="InterPro" id="IPR050367">
    <property type="entry name" value="APC_superfamily"/>
</dbReference>
<evidence type="ECO:0000256" key="5">
    <source>
        <dbReference type="ARBA" id="ARBA00023136"/>
    </source>
</evidence>
<sequence length="434" mass="45900">MKETKKKALGFWTATSMVTGNMIGSGIFLLPASLAVFGGISIVGWLFSAAGSILLALVFAGLARQVRGSGGPYLYTRAAFGDLPGFLVAWGYWISIVAANAAIAIALVSYLSVFWPTLAVQASLSVLVTLSFIWLLVVINVRGIKQAGQVQLACTVLKILPLVAVGAVGVFYLEPAHFEPWNLSGQSTFSALTATAALTVWAFLGMESANIPAAEVKDPERNVPRAAVAGTLIAALVYIPGTTAVMGLIGPDELAQSNAPFADAAALLWGQWGYYLIGVGAIVSCFGALNGWTLCLGQIPMAAAKDELFPKLFAEKSRSGTPAKGIIVSSVLVSLLVLMNASESLVDQFTYVILLATLAALLPYLLCSLARLMIAIKTRQPLSFLDVLVSLLAGTFSIWAIMGTGMETIYWGGFLLILGLPVHAWVKWRISPKP</sequence>
<keyword evidence="2" id="KW-1003">Cell membrane</keyword>
<dbReference type="PIRSF" id="PIRSF006060">
    <property type="entry name" value="AA_transporter"/>
    <property type="match status" value="1"/>
</dbReference>
<feature type="transmembrane region" description="Helical" evidence="6">
    <location>
        <begin position="150"/>
        <end position="173"/>
    </location>
</feature>
<feature type="transmembrane region" description="Helical" evidence="6">
    <location>
        <begin position="226"/>
        <end position="249"/>
    </location>
</feature>
<feature type="transmembrane region" description="Helical" evidence="6">
    <location>
        <begin position="408"/>
        <end position="426"/>
    </location>
</feature>
<dbReference type="PANTHER" id="PTHR42770:SF18">
    <property type="entry name" value="ARGININE_AGMATINE ANTIPORTER"/>
    <property type="match status" value="1"/>
</dbReference>
<evidence type="ECO:0000313" key="7">
    <source>
        <dbReference type="EMBL" id="SVB40152.1"/>
    </source>
</evidence>
<evidence type="ECO:0000256" key="2">
    <source>
        <dbReference type="ARBA" id="ARBA00022475"/>
    </source>
</evidence>
<dbReference type="GO" id="GO:0022857">
    <property type="term" value="F:transmembrane transporter activity"/>
    <property type="evidence" value="ECO:0007669"/>
    <property type="project" value="InterPro"/>
</dbReference>
<proteinExistence type="predicted"/>
<dbReference type="AlphaFoldDB" id="A0A382DQ02"/>
<feature type="transmembrane region" description="Helical" evidence="6">
    <location>
        <begin position="9"/>
        <end position="30"/>
    </location>
</feature>
<evidence type="ECO:0000256" key="3">
    <source>
        <dbReference type="ARBA" id="ARBA00022692"/>
    </source>
</evidence>
<accession>A0A382DQ02</accession>
<feature type="transmembrane region" description="Helical" evidence="6">
    <location>
        <begin position="272"/>
        <end position="295"/>
    </location>
</feature>
<protein>
    <recommendedName>
        <fullName evidence="8">Amino acid permease/ SLC12A domain-containing protein</fullName>
    </recommendedName>
</protein>
<evidence type="ECO:0000256" key="6">
    <source>
        <dbReference type="SAM" id="Phobius"/>
    </source>
</evidence>
<keyword evidence="4 6" id="KW-1133">Transmembrane helix</keyword>
<dbReference type="InterPro" id="IPR002293">
    <property type="entry name" value="AA/rel_permease1"/>
</dbReference>
<feature type="transmembrane region" description="Helical" evidence="6">
    <location>
        <begin position="83"/>
        <end position="112"/>
    </location>
</feature>
<evidence type="ECO:0008006" key="8">
    <source>
        <dbReference type="Google" id="ProtNLM"/>
    </source>
</evidence>
<dbReference type="Gene3D" id="1.20.1740.10">
    <property type="entry name" value="Amino acid/polyamine transporter I"/>
    <property type="match status" value="1"/>
</dbReference>
<evidence type="ECO:0000256" key="4">
    <source>
        <dbReference type="ARBA" id="ARBA00022989"/>
    </source>
</evidence>
<reference evidence="7" key="1">
    <citation type="submission" date="2018-05" db="EMBL/GenBank/DDBJ databases">
        <authorList>
            <person name="Lanie J.A."/>
            <person name="Ng W.-L."/>
            <person name="Kazmierczak K.M."/>
            <person name="Andrzejewski T.M."/>
            <person name="Davidsen T.M."/>
            <person name="Wayne K.J."/>
            <person name="Tettelin H."/>
            <person name="Glass J.I."/>
            <person name="Rusch D."/>
            <person name="Podicherti R."/>
            <person name="Tsui H.-C.T."/>
            <person name="Winkler M.E."/>
        </authorList>
    </citation>
    <scope>NUCLEOTIDE SEQUENCE</scope>
</reference>
<keyword evidence="3 6" id="KW-0812">Transmembrane</keyword>
<feature type="transmembrane region" description="Helical" evidence="6">
    <location>
        <begin position="382"/>
        <end position="402"/>
    </location>
</feature>
<dbReference type="GO" id="GO:0005886">
    <property type="term" value="C:plasma membrane"/>
    <property type="evidence" value="ECO:0007669"/>
    <property type="project" value="UniProtKB-SubCell"/>
</dbReference>
<comment type="subcellular location">
    <subcellularLocation>
        <location evidence="1">Cell membrane</location>
        <topology evidence="1">Multi-pass membrane protein</topology>
    </subcellularLocation>
</comment>